<evidence type="ECO:0000256" key="1">
    <source>
        <dbReference type="SAM" id="MobiDB-lite"/>
    </source>
</evidence>
<dbReference type="GeneID" id="54547579"/>
<keyword evidence="3" id="KW-1185">Reference proteome</keyword>
<dbReference type="PANTHER" id="PTHR42070:SF1">
    <property type="entry name" value="FILAMENT ASSOCIATED PROTEIN, PUTATIVE (AFU_ORTHOLOGUE AFUA_8G06630)-RELATED"/>
    <property type="match status" value="1"/>
</dbReference>
<feature type="region of interest" description="Disordered" evidence="1">
    <location>
        <begin position="122"/>
        <end position="152"/>
    </location>
</feature>
<dbReference type="PANTHER" id="PTHR42070">
    <property type="entry name" value="FILAMENT ASSOCIATED PROTEIN, PUTATIVE (AFU_ORTHOLOGUE AFUA_8G06630)-RELATED"/>
    <property type="match status" value="1"/>
</dbReference>
<dbReference type="RefSeq" id="XP_033648892.1">
    <property type="nucleotide sequence ID" value="XM_033794404.1"/>
</dbReference>
<proteinExistence type="predicted"/>
<reference evidence="2" key="1">
    <citation type="journal article" date="2020" name="Stud. Mycol.">
        <title>101 Dothideomycetes genomes: a test case for predicting lifestyles and emergence of pathogens.</title>
        <authorList>
            <person name="Haridas S."/>
            <person name="Albert R."/>
            <person name="Binder M."/>
            <person name="Bloem J."/>
            <person name="Labutti K."/>
            <person name="Salamov A."/>
            <person name="Andreopoulos B."/>
            <person name="Baker S."/>
            <person name="Barry K."/>
            <person name="Bills G."/>
            <person name="Bluhm B."/>
            <person name="Cannon C."/>
            <person name="Castanera R."/>
            <person name="Culley D."/>
            <person name="Daum C."/>
            <person name="Ezra D."/>
            <person name="Gonzalez J."/>
            <person name="Henrissat B."/>
            <person name="Kuo A."/>
            <person name="Liang C."/>
            <person name="Lipzen A."/>
            <person name="Lutzoni F."/>
            <person name="Magnuson J."/>
            <person name="Mondo S."/>
            <person name="Nolan M."/>
            <person name="Ohm R."/>
            <person name="Pangilinan J."/>
            <person name="Park H.-J."/>
            <person name="Ramirez L."/>
            <person name="Alfaro M."/>
            <person name="Sun H."/>
            <person name="Tritt A."/>
            <person name="Yoshinaga Y."/>
            <person name="Zwiers L.-H."/>
            <person name="Turgeon B."/>
            <person name="Goodwin S."/>
            <person name="Spatafora J."/>
            <person name="Crous P."/>
            <person name="Grigoriev I."/>
        </authorList>
    </citation>
    <scope>NUCLEOTIDE SEQUENCE</scope>
    <source>
        <strain evidence="2">CBS 379.55</strain>
    </source>
</reference>
<dbReference type="CDD" id="cd14688">
    <property type="entry name" value="bZIP_YAP"/>
    <property type="match status" value="1"/>
</dbReference>
<accession>A0A6A6J5D7</accession>
<evidence type="ECO:0000313" key="2">
    <source>
        <dbReference type="EMBL" id="KAF2271353.1"/>
    </source>
</evidence>
<dbReference type="Proteomes" id="UP000800097">
    <property type="component" value="Unassembled WGS sequence"/>
</dbReference>
<dbReference type="EMBL" id="ML986547">
    <property type="protein sequence ID" value="KAF2271353.1"/>
    <property type="molecule type" value="Genomic_DNA"/>
</dbReference>
<dbReference type="AlphaFoldDB" id="A0A6A6J5D7"/>
<name>A0A6A6J5D7_WESOR</name>
<evidence type="ECO:0008006" key="4">
    <source>
        <dbReference type="Google" id="ProtNLM"/>
    </source>
</evidence>
<organism evidence="2 3">
    <name type="scientific">Westerdykella ornata</name>
    <dbReference type="NCBI Taxonomy" id="318751"/>
    <lineage>
        <taxon>Eukaryota</taxon>
        <taxon>Fungi</taxon>
        <taxon>Dikarya</taxon>
        <taxon>Ascomycota</taxon>
        <taxon>Pezizomycotina</taxon>
        <taxon>Dothideomycetes</taxon>
        <taxon>Pleosporomycetidae</taxon>
        <taxon>Pleosporales</taxon>
        <taxon>Sporormiaceae</taxon>
        <taxon>Westerdykella</taxon>
    </lineage>
</organism>
<protein>
    <recommendedName>
        <fullName evidence="4">BZIP domain-containing protein</fullName>
    </recommendedName>
</protein>
<gene>
    <name evidence="2" type="ORF">EI97DRAFT_286063</name>
</gene>
<sequence>MQRTMVPVCLQNSRDKIKMRDSCSRATKEQNLARIRENQRRSRARRKEYVQELEAKIRHHEKMGIGASAEIQSAARRVLEENRRLRAMLRTRGVPEREIAAALDQTSAAPVLQSMLDRRRTLPMTPTEPADDSPTPEFQPQRAELSPPAMVPQPTLPLTIPEDLTPNSPLTSVDTPISEAETPYLPIETTQAVDIKTEAALDYNPPTDQYSSDNWGFPSQHLYTFEPIPFSYSSSCISAANIIRTVHGDCGPELEMDLGCRAAGQDCRVANSLIFNVMEKYSNQPIRM</sequence>
<evidence type="ECO:0000313" key="3">
    <source>
        <dbReference type="Proteomes" id="UP000800097"/>
    </source>
</evidence>
<dbReference type="OrthoDB" id="4505928at2759"/>